<proteinExistence type="predicted"/>
<dbReference type="EMBL" id="OQ884030">
    <property type="protein sequence ID" value="WNO29740.1"/>
    <property type="molecule type" value="Genomic_DNA"/>
</dbReference>
<reference evidence="1" key="1">
    <citation type="submission" date="2023-04" db="EMBL/GenBank/DDBJ databases">
        <authorList>
            <person name="Zhang X."/>
        </authorList>
    </citation>
    <scope>NUCLEOTIDE SEQUENCE</scope>
</reference>
<protein>
    <submittedName>
        <fullName evidence="1">Uncharacterized protein</fullName>
    </submittedName>
</protein>
<sequence length="77" mass="9121">MQRLSLAEWANIFRNMEELDEDVQEEYGDWVEVLYLDSGTSEHGEWCLCHGEELFEDGFSTEKEARSRLNYLENTLL</sequence>
<name>A0AA96KR21_9CAUD</name>
<accession>A0AA96KR21</accession>
<evidence type="ECO:0000313" key="1">
    <source>
        <dbReference type="EMBL" id="WNO29740.1"/>
    </source>
</evidence>
<organism evidence="1">
    <name type="scientific">Bacillus phage SDFMU_Pbc</name>
    <dbReference type="NCBI Taxonomy" id="3076135"/>
    <lineage>
        <taxon>Viruses</taxon>
        <taxon>Duplodnaviria</taxon>
        <taxon>Heunggongvirae</taxon>
        <taxon>Uroviricota</taxon>
        <taxon>Caudoviricetes</taxon>
        <taxon>Herelleviridae</taxon>
        <taxon>Bastillevirinae</taxon>
        <taxon>Agatevirus</taxon>
        <taxon>Agatevirus agate</taxon>
    </lineage>
</organism>